<gene>
    <name evidence="2" type="ORF">EYF80_050025</name>
</gene>
<organism evidence="2 3">
    <name type="scientific">Liparis tanakae</name>
    <name type="common">Tanaka's snailfish</name>
    <dbReference type="NCBI Taxonomy" id="230148"/>
    <lineage>
        <taxon>Eukaryota</taxon>
        <taxon>Metazoa</taxon>
        <taxon>Chordata</taxon>
        <taxon>Craniata</taxon>
        <taxon>Vertebrata</taxon>
        <taxon>Euteleostomi</taxon>
        <taxon>Actinopterygii</taxon>
        <taxon>Neopterygii</taxon>
        <taxon>Teleostei</taxon>
        <taxon>Neoteleostei</taxon>
        <taxon>Acanthomorphata</taxon>
        <taxon>Eupercaria</taxon>
        <taxon>Perciformes</taxon>
        <taxon>Cottioidei</taxon>
        <taxon>Cottales</taxon>
        <taxon>Liparidae</taxon>
        <taxon>Liparis</taxon>
    </lineage>
</organism>
<name>A0A4Z2FFY8_9TELE</name>
<feature type="compositionally biased region" description="Gly residues" evidence="1">
    <location>
        <begin position="1"/>
        <end position="10"/>
    </location>
</feature>
<dbReference type="AlphaFoldDB" id="A0A4Z2FFY8"/>
<comment type="caution">
    <text evidence="2">The sequence shown here is derived from an EMBL/GenBank/DDBJ whole genome shotgun (WGS) entry which is preliminary data.</text>
</comment>
<accession>A0A4Z2FFY8</accession>
<evidence type="ECO:0000313" key="3">
    <source>
        <dbReference type="Proteomes" id="UP000314294"/>
    </source>
</evidence>
<protein>
    <submittedName>
        <fullName evidence="2">Uncharacterized protein</fullName>
    </submittedName>
</protein>
<feature type="region of interest" description="Disordered" evidence="1">
    <location>
        <begin position="1"/>
        <end position="32"/>
    </location>
</feature>
<dbReference type="EMBL" id="SRLO01001246">
    <property type="protein sequence ID" value="TNN39810.1"/>
    <property type="molecule type" value="Genomic_DNA"/>
</dbReference>
<dbReference type="Proteomes" id="UP000314294">
    <property type="component" value="Unassembled WGS sequence"/>
</dbReference>
<feature type="compositionally biased region" description="Basic and acidic residues" evidence="1">
    <location>
        <begin position="123"/>
        <end position="133"/>
    </location>
</feature>
<evidence type="ECO:0000313" key="2">
    <source>
        <dbReference type="EMBL" id="TNN39810.1"/>
    </source>
</evidence>
<keyword evidence="3" id="KW-1185">Reference proteome</keyword>
<feature type="region of interest" description="Disordered" evidence="1">
    <location>
        <begin position="111"/>
        <end position="133"/>
    </location>
</feature>
<sequence>MDNLRGGGVRNGPREEESAGRRPTRRRRSGGKEGIYRMLNFINCTAMLSQKPSMANLEAVPMTLLMTTMCPERLFFMSGITSLIMRTTPKKLVSNTLFISSMLMLSTGPSRPTPALLTGRKHTGGDIKRSSFK</sequence>
<evidence type="ECO:0000256" key="1">
    <source>
        <dbReference type="SAM" id="MobiDB-lite"/>
    </source>
</evidence>
<proteinExistence type="predicted"/>
<reference evidence="2 3" key="1">
    <citation type="submission" date="2019-03" db="EMBL/GenBank/DDBJ databases">
        <title>First draft genome of Liparis tanakae, snailfish: a comprehensive survey of snailfish specific genes.</title>
        <authorList>
            <person name="Kim W."/>
            <person name="Song I."/>
            <person name="Jeong J.-H."/>
            <person name="Kim D."/>
            <person name="Kim S."/>
            <person name="Ryu S."/>
            <person name="Song J.Y."/>
            <person name="Lee S.K."/>
        </authorList>
    </citation>
    <scope>NUCLEOTIDE SEQUENCE [LARGE SCALE GENOMIC DNA]</scope>
    <source>
        <tissue evidence="2">Muscle</tissue>
    </source>
</reference>